<evidence type="ECO:0000259" key="7">
    <source>
        <dbReference type="PROSITE" id="PS50885"/>
    </source>
</evidence>
<keyword evidence="5" id="KW-0812">Transmembrane</keyword>
<keyword evidence="5" id="KW-1133">Transmembrane helix</keyword>
<dbReference type="Gene3D" id="6.10.340.10">
    <property type="match status" value="1"/>
</dbReference>
<dbReference type="GO" id="GO:0016020">
    <property type="term" value="C:membrane"/>
    <property type="evidence" value="ECO:0007669"/>
    <property type="project" value="UniProtKB-SubCell"/>
</dbReference>
<dbReference type="InterPro" id="IPR003660">
    <property type="entry name" value="HAMP_dom"/>
</dbReference>
<dbReference type="EMBL" id="JAMQGP010000001">
    <property type="protein sequence ID" value="MCM2678173.1"/>
    <property type="molecule type" value="Genomic_DNA"/>
</dbReference>
<dbReference type="InterPro" id="IPR004089">
    <property type="entry name" value="MCPsignal_dom"/>
</dbReference>
<reference evidence="8 9" key="1">
    <citation type="journal article" date="2013" name="Antonie Van Leeuwenhoek">
        <title>Echinimonas agarilytica gen. nov., sp. nov., a new gammaproteobacterium isolated from the sea urchin Strongylocentrotus intermedius.</title>
        <authorList>
            <person name="Nedashkovskaya O.I."/>
            <person name="Stenkova A.M."/>
            <person name="Zhukova N.V."/>
            <person name="Van Trappen S."/>
            <person name="Lee J.S."/>
            <person name="Kim S.B."/>
        </authorList>
    </citation>
    <scope>NUCLEOTIDE SEQUENCE [LARGE SCALE GENOMIC DNA]</scope>
    <source>
        <strain evidence="8 9">KMM 6351</strain>
    </source>
</reference>
<feature type="domain" description="HAMP" evidence="7">
    <location>
        <begin position="279"/>
        <end position="333"/>
    </location>
</feature>
<evidence type="ECO:0000313" key="8">
    <source>
        <dbReference type="EMBL" id="MCM2678173.1"/>
    </source>
</evidence>
<dbReference type="RefSeq" id="WP_251259490.1">
    <property type="nucleotide sequence ID" value="NZ_JAMQGP010000001.1"/>
</dbReference>
<evidence type="ECO:0000313" key="9">
    <source>
        <dbReference type="Proteomes" id="UP001165393"/>
    </source>
</evidence>
<protein>
    <submittedName>
        <fullName evidence="8">Methyl-accepting chemotaxis protein</fullName>
    </submittedName>
</protein>
<dbReference type="InterPro" id="IPR004090">
    <property type="entry name" value="Chemotax_Me-accpt_rcpt"/>
</dbReference>
<dbReference type="SUPFAM" id="SSF58104">
    <property type="entry name" value="Methyl-accepting chemotaxis protein (MCP) signaling domain"/>
    <property type="match status" value="1"/>
</dbReference>
<dbReference type="PROSITE" id="PS50111">
    <property type="entry name" value="CHEMOTAXIS_TRANSDUC_2"/>
    <property type="match status" value="1"/>
</dbReference>
<gene>
    <name evidence="8" type="ORF">NAF29_00615</name>
</gene>
<dbReference type="Pfam" id="PF00015">
    <property type="entry name" value="MCPsignal"/>
    <property type="match status" value="1"/>
</dbReference>
<comment type="subcellular location">
    <subcellularLocation>
        <location evidence="1">Membrane</location>
    </subcellularLocation>
</comment>
<dbReference type="Gene3D" id="1.10.287.950">
    <property type="entry name" value="Methyl-accepting chemotaxis protein"/>
    <property type="match status" value="1"/>
</dbReference>
<dbReference type="SMART" id="SM00283">
    <property type="entry name" value="MA"/>
    <property type="match status" value="1"/>
</dbReference>
<dbReference type="AlphaFoldDB" id="A0AA42B5V1"/>
<feature type="domain" description="Methyl-accepting transducer" evidence="6">
    <location>
        <begin position="338"/>
        <end position="574"/>
    </location>
</feature>
<sequence>MSFLLVAVIYLYLNNNRVIEKASDSQREVEKHLLGIEKASTQVKLYLTGQDSLSNAISQLDSIAPEIDGYTEMQSIIQSVKADIIQHENIKNSILNLEKDNFRQIDERYDLAFSNMQTTINNLLRNEISLSGKEVKSLIGMSGFMRQMFNLKYLIGEFKYKPELLGKLHGFIDEGISNAEKNIALERGTPAEAGPREGKKSLLKIKGNTLKIHEYSLDIQNLSDNIVKNFDAVETEFKSELAIESDNIVTTIKSSAETLSIIIVIISVIIIIISIVTARSILLPINTLKAAADTLAKGEGDLTKRLEVTSQDELGELANSFNLFLEKIYLIMSQIVEISTRLTDISNNLERQTNNTGKSIQSQTMDADQIATAVDEMSSTIKEIANNASTTAEAAQVSVTQAHDGMKNVDSLANRLTAFNDQLSNTSEVIRNMEQKSTEIGGILEVIRGISEQTNLLALNAAIEAARAGEQGRGFAVVADEVRTLAQRTRESTDEIQLMIETLQSTSTEAVEAMTTGLEESQRTKEQFFTTKSILETVSGQIRTITDMNLQVATAVEEQSTVTNEVQRFTINIKDSSDSIYLVSKESQGLVEEMNQVVVELDAEVGKFVL</sequence>
<proteinExistence type="inferred from homology"/>
<evidence type="ECO:0000256" key="1">
    <source>
        <dbReference type="ARBA" id="ARBA00004370"/>
    </source>
</evidence>
<dbReference type="CDD" id="cd11386">
    <property type="entry name" value="MCP_signal"/>
    <property type="match status" value="1"/>
</dbReference>
<dbReference type="FunFam" id="1.10.287.950:FF:000001">
    <property type="entry name" value="Methyl-accepting chemotaxis sensory transducer"/>
    <property type="match status" value="1"/>
</dbReference>
<evidence type="ECO:0000256" key="4">
    <source>
        <dbReference type="PROSITE-ProRule" id="PRU00284"/>
    </source>
</evidence>
<keyword evidence="2 4" id="KW-0807">Transducer</keyword>
<dbReference type="PANTHER" id="PTHR32089:SF112">
    <property type="entry name" value="LYSOZYME-LIKE PROTEIN-RELATED"/>
    <property type="match status" value="1"/>
</dbReference>
<dbReference type="PANTHER" id="PTHR32089">
    <property type="entry name" value="METHYL-ACCEPTING CHEMOTAXIS PROTEIN MCPB"/>
    <property type="match status" value="1"/>
</dbReference>
<evidence type="ECO:0000256" key="3">
    <source>
        <dbReference type="ARBA" id="ARBA00029447"/>
    </source>
</evidence>
<keyword evidence="9" id="KW-1185">Reference proteome</keyword>
<dbReference type="GO" id="GO:0006935">
    <property type="term" value="P:chemotaxis"/>
    <property type="evidence" value="ECO:0007669"/>
    <property type="project" value="InterPro"/>
</dbReference>
<dbReference type="Proteomes" id="UP001165393">
    <property type="component" value="Unassembled WGS sequence"/>
</dbReference>
<dbReference type="Pfam" id="PF00672">
    <property type="entry name" value="HAMP"/>
    <property type="match status" value="1"/>
</dbReference>
<comment type="similarity">
    <text evidence="3">Belongs to the methyl-accepting chemotaxis (MCP) protein family.</text>
</comment>
<keyword evidence="5" id="KW-0472">Membrane</keyword>
<dbReference type="CDD" id="cd06225">
    <property type="entry name" value="HAMP"/>
    <property type="match status" value="1"/>
</dbReference>
<evidence type="ECO:0000256" key="5">
    <source>
        <dbReference type="SAM" id="Phobius"/>
    </source>
</evidence>
<dbReference type="SMART" id="SM00304">
    <property type="entry name" value="HAMP"/>
    <property type="match status" value="1"/>
</dbReference>
<evidence type="ECO:0000256" key="2">
    <source>
        <dbReference type="ARBA" id="ARBA00023224"/>
    </source>
</evidence>
<dbReference type="PROSITE" id="PS50885">
    <property type="entry name" value="HAMP"/>
    <property type="match status" value="1"/>
</dbReference>
<name>A0AA42B5V1_9GAMM</name>
<evidence type="ECO:0000259" key="6">
    <source>
        <dbReference type="PROSITE" id="PS50111"/>
    </source>
</evidence>
<organism evidence="8 9">
    <name type="scientific">Echinimonas agarilytica</name>
    <dbReference type="NCBI Taxonomy" id="1215918"/>
    <lineage>
        <taxon>Bacteria</taxon>
        <taxon>Pseudomonadati</taxon>
        <taxon>Pseudomonadota</taxon>
        <taxon>Gammaproteobacteria</taxon>
        <taxon>Alteromonadales</taxon>
        <taxon>Echinimonadaceae</taxon>
        <taxon>Echinimonas</taxon>
    </lineage>
</organism>
<dbReference type="GO" id="GO:0004888">
    <property type="term" value="F:transmembrane signaling receptor activity"/>
    <property type="evidence" value="ECO:0007669"/>
    <property type="project" value="InterPro"/>
</dbReference>
<dbReference type="GO" id="GO:0007165">
    <property type="term" value="P:signal transduction"/>
    <property type="evidence" value="ECO:0007669"/>
    <property type="project" value="UniProtKB-KW"/>
</dbReference>
<accession>A0AA42B5V1</accession>
<feature type="transmembrane region" description="Helical" evidence="5">
    <location>
        <begin position="259"/>
        <end position="282"/>
    </location>
</feature>
<dbReference type="PRINTS" id="PR00260">
    <property type="entry name" value="CHEMTRNSDUCR"/>
</dbReference>
<comment type="caution">
    <text evidence="8">The sequence shown here is derived from an EMBL/GenBank/DDBJ whole genome shotgun (WGS) entry which is preliminary data.</text>
</comment>